<sequence>MYMPSHAVREAVVPADGSDNPIPIANAAVRNSPASAGSSVHPFNVHAVHPVHSFNLSNVQQPFAERHLFEMKLFDER</sequence>
<evidence type="ECO:0000313" key="2">
    <source>
        <dbReference type="Proteomes" id="UP001218218"/>
    </source>
</evidence>
<protein>
    <submittedName>
        <fullName evidence="1">Uncharacterized protein</fullName>
    </submittedName>
</protein>
<organism evidence="1 2">
    <name type="scientific">Mycena albidolilacea</name>
    <dbReference type="NCBI Taxonomy" id="1033008"/>
    <lineage>
        <taxon>Eukaryota</taxon>
        <taxon>Fungi</taxon>
        <taxon>Dikarya</taxon>
        <taxon>Basidiomycota</taxon>
        <taxon>Agaricomycotina</taxon>
        <taxon>Agaricomycetes</taxon>
        <taxon>Agaricomycetidae</taxon>
        <taxon>Agaricales</taxon>
        <taxon>Marasmiineae</taxon>
        <taxon>Mycenaceae</taxon>
        <taxon>Mycena</taxon>
    </lineage>
</organism>
<proteinExistence type="predicted"/>
<keyword evidence="2" id="KW-1185">Reference proteome</keyword>
<dbReference type="AlphaFoldDB" id="A0AAD6ZEB6"/>
<gene>
    <name evidence="1" type="ORF">DFH08DRAFT_971261</name>
</gene>
<reference evidence="1" key="1">
    <citation type="submission" date="2023-03" db="EMBL/GenBank/DDBJ databases">
        <title>Massive genome expansion in bonnet fungi (Mycena s.s.) driven by repeated elements and novel gene families across ecological guilds.</title>
        <authorList>
            <consortium name="Lawrence Berkeley National Laboratory"/>
            <person name="Harder C.B."/>
            <person name="Miyauchi S."/>
            <person name="Viragh M."/>
            <person name="Kuo A."/>
            <person name="Thoen E."/>
            <person name="Andreopoulos B."/>
            <person name="Lu D."/>
            <person name="Skrede I."/>
            <person name="Drula E."/>
            <person name="Henrissat B."/>
            <person name="Morin E."/>
            <person name="Kohler A."/>
            <person name="Barry K."/>
            <person name="LaButti K."/>
            <person name="Morin E."/>
            <person name="Salamov A."/>
            <person name="Lipzen A."/>
            <person name="Mereny Z."/>
            <person name="Hegedus B."/>
            <person name="Baldrian P."/>
            <person name="Stursova M."/>
            <person name="Weitz H."/>
            <person name="Taylor A."/>
            <person name="Grigoriev I.V."/>
            <person name="Nagy L.G."/>
            <person name="Martin F."/>
            <person name="Kauserud H."/>
        </authorList>
    </citation>
    <scope>NUCLEOTIDE SEQUENCE</scope>
    <source>
        <strain evidence="1">CBHHK002</strain>
    </source>
</reference>
<dbReference type="Proteomes" id="UP001218218">
    <property type="component" value="Unassembled WGS sequence"/>
</dbReference>
<name>A0AAD6ZEB6_9AGAR</name>
<evidence type="ECO:0000313" key="1">
    <source>
        <dbReference type="EMBL" id="KAJ7318512.1"/>
    </source>
</evidence>
<comment type="caution">
    <text evidence="1">The sequence shown here is derived from an EMBL/GenBank/DDBJ whole genome shotgun (WGS) entry which is preliminary data.</text>
</comment>
<dbReference type="EMBL" id="JARIHO010000057">
    <property type="protein sequence ID" value="KAJ7318512.1"/>
    <property type="molecule type" value="Genomic_DNA"/>
</dbReference>
<accession>A0AAD6ZEB6</accession>